<accession>A0A8S1CUE6</accession>
<reference evidence="4 5" key="1">
    <citation type="submission" date="2020-04" db="EMBL/GenBank/DDBJ databases">
        <authorList>
            <person name="Alioto T."/>
            <person name="Alioto T."/>
            <person name="Gomez Garrido J."/>
        </authorList>
    </citation>
    <scope>NUCLEOTIDE SEQUENCE [LARGE SCALE GENOMIC DNA]</scope>
</reference>
<evidence type="ECO:0000256" key="1">
    <source>
        <dbReference type="ARBA" id="ARBA00004141"/>
    </source>
</evidence>
<feature type="transmembrane region" description="Helical" evidence="2">
    <location>
        <begin position="158"/>
        <end position="182"/>
    </location>
</feature>
<dbReference type="SUPFAM" id="SSF103473">
    <property type="entry name" value="MFS general substrate transporter"/>
    <property type="match status" value="1"/>
</dbReference>
<organism evidence="4 5">
    <name type="scientific">Cloeon dipterum</name>
    <dbReference type="NCBI Taxonomy" id="197152"/>
    <lineage>
        <taxon>Eukaryota</taxon>
        <taxon>Metazoa</taxon>
        <taxon>Ecdysozoa</taxon>
        <taxon>Arthropoda</taxon>
        <taxon>Hexapoda</taxon>
        <taxon>Insecta</taxon>
        <taxon>Pterygota</taxon>
        <taxon>Palaeoptera</taxon>
        <taxon>Ephemeroptera</taxon>
        <taxon>Pisciforma</taxon>
        <taxon>Baetidae</taxon>
        <taxon>Cloeon</taxon>
    </lineage>
</organism>
<feature type="transmembrane region" description="Helical" evidence="2">
    <location>
        <begin position="273"/>
        <end position="289"/>
    </location>
</feature>
<dbReference type="InterPro" id="IPR036259">
    <property type="entry name" value="MFS_trans_sf"/>
</dbReference>
<keyword evidence="5" id="KW-1185">Reference proteome</keyword>
<dbReference type="Pfam" id="PF07690">
    <property type="entry name" value="MFS_1"/>
    <property type="match status" value="1"/>
</dbReference>
<dbReference type="Proteomes" id="UP000494165">
    <property type="component" value="Unassembled WGS sequence"/>
</dbReference>
<protein>
    <recommendedName>
        <fullName evidence="3">Major facilitator superfamily (MFS) profile domain-containing protein</fullName>
    </recommendedName>
</protein>
<dbReference type="PANTHER" id="PTHR11360">
    <property type="entry name" value="MONOCARBOXYLATE TRANSPORTER"/>
    <property type="match status" value="1"/>
</dbReference>
<dbReference type="GO" id="GO:0022857">
    <property type="term" value="F:transmembrane transporter activity"/>
    <property type="evidence" value="ECO:0007669"/>
    <property type="project" value="InterPro"/>
</dbReference>
<dbReference type="GO" id="GO:0016020">
    <property type="term" value="C:membrane"/>
    <property type="evidence" value="ECO:0007669"/>
    <property type="project" value="UniProtKB-SubCell"/>
</dbReference>
<feature type="transmembrane region" description="Helical" evidence="2">
    <location>
        <begin position="362"/>
        <end position="380"/>
    </location>
</feature>
<comment type="caution">
    <text evidence="4">The sequence shown here is derived from an EMBL/GenBank/DDBJ whole genome shotgun (WGS) entry which is preliminary data.</text>
</comment>
<dbReference type="PROSITE" id="PS50850">
    <property type="entry name" value="MFS"/>
    <property type="match status" value="1"/>
</dbReference>
<feature type="transmembrane region" description="Helical" evidence="2">
    <location>
        <begin position="194"/>
        <end position="217"/>
    </location>
</feature>
<feature type="transmembrane region" description="Helical" evidence="2">
    <location>
        <begin position="237"/>
        <end position="253"/>
    </location>
</feature>
<keyword evidence="2" id="KW-1133">Transmembrane helix</keyword>
<keyword evidence="2" id="KW-0812">Transmembrane</keyword>
<dbReference type="InterPro" id="IPR050327">
    <property type="entry name" value="Proton-linked_MCT"/>
</dbReference>
<dbReference type="OrthoDB" id="6499973at2759"/>
<feature type="transmembrane region" description="Helical" evidence="2">
    <location>
        <begin position="128"/>
        <end position="151"/>
    </location>
</feature>
<feature type="transmembrane region" description="Helical" evidence="2">
    <location>
        <begin position="26"/>
        <end position="50"/>
    </location>
</feature>
<feature type="transmembrane region" description="Helical" evidence="2">
    <location>
        <begin position="103"/>
        <end position="122"/>
    </location>
</feature>
<dbReference type="InterPro" id="IPR020846">
    <property type="entry name" value="MFS_dom"/>
</dbReference>
<evidence type="ECO:0000313" key="5">
    <source>
        <dbReference type="Proteomes" id="UP000494165"/>
    </source>
</evidence>
<dbReference type="Gene3D" id="1.20.1250.20">
    <property type="entry name" value="MFS general substrate transporter like domains"/>
    <property type="match status" value="2"/>
</dbReference>
<feature type="transmembrane region" description="Helical" evidence="2">
    <location>
        <begin position="301"/>
        <end position="321"/>
    </location>
</feature>
<feature type="transmembrane region" description="Helical" evidence="2">
    <location>
        <begin position="327"/>
        <end position="350"/>
    </location>
</feature>
<dbReference type="InterPro" id="IPR011701">
    <property type="entry name" value="MFS"/>
</dbReference>
<keyword evidence="2" id="KW-0472">Membrane</keyword>
<feature type="domain" description="Major facilitator superfamily (MFS) profile" evidence="3">
    <location>
        <begin position="26"/>
        <end position="416"/>
    </location>
</feature>
<evidence type="ECO:0000259" key="3">
    <source>
        <dbReference type="PROSITE" id="PS50850"/>
    </source>
</evidence>
<dbReference type="EMBL" id="CADEPI010000066">
    <property type="protein sequence ID" value="CAB3371831.1"/>
    <property type="molecule type" value="Genomic_DNA"/>
</dbReference>
<comment type="subcellular location">
    <subcellularLocation>
        <location evidence="1">Membrane</location>
        <topology evidence="1">Multi-pass membrane protein</topology>
    </subcellularLocation>
</comment>
<dbReference type="PANTHER" id="PTHR11360:SF312">
    <property type="entry name" value="KARMOISIN, ISOFORM B"/>
    <property type="match status" value="1"/>
</dbReference>
<proteinExistence type="predicted"/>
<dbReference type="AlphaFoldDB" id="A0A8S1CUE6"/>
<sequence length="511" mass="55059">MPDKKNSKDIMLPCGPWVPADGGVRAWLVVVSSALINGLIFGIINSYSVIYFDLQKKLEADGIPDSSYKASLVGSLTIGATFAFSPLAGILTDRFSHRRTTMVGGALAVMGILASSLVIKYVEALYLTYGILFGLGASLAYTPSLAILGYYFKRKLGLVNGIVTAGSSVFTIIVPLAFGQLIPHIGLEWVLRSTAVLMTFIIFAAFLFKVPTGAIIIEAQKKDSKCLNFEIWKNKRYVIWAIAIPASLFGYFVPYVHMVKFVATNFPSSDGKILVMCMGLTSGIGRIVFGKIADMKRVDRILLQQISFVSIGALTMLLVVAPSWTVMILIALGMGLFDGCFISLLGPIAFDLCGPEGASQAIGFLLGLCSIPLTVGPPVAGKLFDHFHSYTVPFLLAGGPPIIGAFALFAIKFLAAPWLNRAAIRAQVDISESKSSTAMPDEKNFKDMLPCDPWVPADGGVRAWLVVVSSALINGLIFGIINSYSVIYFDLQKQLEADGIHDSSYKACESK</sequence>
<evidence type="ECO:0000313" key="4">
    <source>
        <dbReference type="EMBL" id="CAB3371831.1"/>
    </source>
</evidence>
<evidence type="ECO:0000256" key="2">
    <source>
        <dbReference type="SAM" id="Phobius"/>
    </source>
</evidence>
<feature type="transmembrane region" description="Helical" evidence="2">
    <location>
        <begin position="70"/>
        <end position="91"/>
    </location>
</feature>
<name>A0A8S1CUE6_9INSE</name>
<feature type="transmembrane region" description="Helical" evidence="2">
    <location>
        <begin position="392"/>
        <end position="415"/>
    </location>
</feature>
<feature type="transmembrane region" description="Helical" evidence="2">
    <location>
        <begin position="463"/>
        <end position="487"/>
    </location>
</feature>
<gene>
    <name evidence="4" type="ORF">CLODIP_2_CD00444</name>
</gene>